<feature type="region of interest" description="Disordered" evidence="8">
    <location>
        <begin position="187"/>
        <end position="207"/>
    </location>
</feature>
<dbReference type="InterPro" id="IPR029787">
    <property type="entry name" value="Nucleotide_cyclase"/>
</dbReference>
<sequence length="460" mass="48836">GLLQTREDQDVNLSYSTRTENYNQVGPDNKVAVSREGSVEPITAKISGGSARGGGDFIADAGNNSGGGNKQPLLSFDGMGSGGGGGGGLLSPSTMAQHDESVVTNPGAADMETPPPLHGAPPTGMAWHEVRATSIVSPTDGQRYLLLIQKDVTVKVEAERHIAKVSECEHRLLEQIFPRHVLAYMTQEGFSPEPPPPPVEEDQPPELSSLVDCATAVTHGSCAAGPSTGPSSRPSVLSLQTWRPYVRDYTRLATWHERVTVLFADIQGFTPMCRQLPPCVVMKFLNDLFVRFDAQLDMHGVYKVETIGDCYMVAGGLIREDHDGMAAVQGGDEIDPLQADKVFAFAQAMLRAASRVLLPNTGQAVKVRVGIHSGPVVSGVVGTRMPRFCLFGDTINTASRMESTGTPGAIHVSSDTYALLSDACKHTGWSASGGIEVKGKGMMETYLWTSSATGAAAVVQ</sequence>
<dbReference type="Proteomes" id="UP000747110">
    <property type="component" value="Unassembled WGS sequence"/>
</dbReference>
<keyword evidence="11" id="KW-1185">Reference proteome</keyword>
<dbReference type="InterPro" id="IPR018297">
    <property type="entry name" value="A/G_cyclase_CS"/>
</dbReference>
<accession>A0A8J4FN71</accession>
<dbReference type="GO" id="GO:0007168">
    <property type="term" value="P:receptor guanylyl cyclase signaling pathway"/>
    <property type="evidence" value="ECO:0007669"/>
    <property type="project" value="TreeGrafter"/>
</dbReference>
<evidence type="ECO:0000313" key="10">
    <source>
        <dbReference type="EMBL" id="GIL80720.1"/>
    </source>
</evidence>
<keyword evidence="5" id="KW-0472">Membrane</keyword>
<evidence type="ECO:0000259" key="9">
    <source>
        <dbReference type="PROSITE" id="PS50125"/>
    </source>
</evidence>
<keyword evidence="2" id="KW-0812">Transmembrane</keyword>
<evidence type="ECO:0000256" key="7">
    <source>
        <dbReference type="RuleBase" id="RU000405"/>
    </source>
</evidence>
<dbReference type="PANTHER" id="PTHR11920">
    <property type="entry name" value="GUANYLYL CYCLASE"/>
    <property type="match status" value="1"/>
</dbReference>
<keyword evidence="4" id="KW-1133">Transmembrane helix</keyword>
<comment type="similarity">
    <text evidence="7">Belongs to the adenylyl cyclase class-4/guanylyl cyclase family.</text>
</comment>
<dbReference type="AlphaFoldDB" id="A0A8J4FN71"/>
<dbReference type="SUPFAM" id="SSF55073">
    <property type="entry name" value="Nucleotide cyclase"/>
    <property type="match status" value="1"/>
</dbReference>
<organism evidence="10 11">
    <name type="scientific">Volvox reticuliferus</name>
    <dbReference type="NCBI Taxonomy" id="1737510"/>
    <lineage>
        <taxon>Eukaryota</taxon>
        <taxon>Viridiplantae</taxon>
        <taxon>Chlorophyta</taxon>
        <taxon>core chlorophytes</taxon>
        <taxon>Chlorophyceae</taxon>
        <taxon>CS clade</taxon>
        <taxon>Chlamydomonadales</taxon>
        <taxon>Volvocaceae</taxon>
        <taxon>Volvox</taxon>
    </lineage>
</organism>
<dbReference type="CDD" id="cd07302">
    <property type="entry name" value="CHD"/>
    <property type="match status" value="1"/>
</dbReference>
<dbReference type="GO" id="GO:0001653">
    <property type="term" value="F:peptide receptor activity"/>
    <property type="evidence" value="ECO:0007669"/>
    <property type="project" value="TreeGrafter"/>
</dbReference>
<protein>
    <recommendedName>
        <fullName evidence="9">Guanylate cyclase domain-containing protein</fullName>
    </recommendedName>
</protein>
<dbReference type="PANTHER" id="PTHR11920:SF335">
    <property type="entry name" value="GUANYLATE CYCLASE"/>
    <property type="match status" value="1"/>
</dbReference>
<evidence type="ECO:0000256" key="8">
    <source>
        <dbReference type="SAM" id="MobiDB-lite"/>
    </source>
</evidence>
<dbReference type="OrthoDB" id="548029at2759"/>
<dbReference type="GO" id="GO:0035556">
    <property type="term" value="P:intracellular signal transduction"/>
    <property type="evidence" value="ECO:0007669"/>
    <property type="project" value="InterPro"/>
</dbReference>
<evidence type="ECO:0000256" key="4">
    <source>
        <dbReference type="ARBA" id="ARBA00022989"/>
    </source>
</evidence>
<proteinExistence type="inferred from homology"/>
<dbReference type="GO" id="GO:0004016">
    <property type="term" value="F:adenylate cyclase activity"/>
    <property type="evidence" value="ECO:0007669"/>
    <property type="project" value="TreeGrafter"/>
</dbReference>
<keyword evidence="6 7" id="KW-0456">Lyase</keyword>
<dbReference type="Gene3D" id="3.30.70.1230">
    <property type="entry name" value="Nucleotide cyclase"/>
    <property type="match status" value="1"/>
</dbReference>
<dbReference type="InterPro" id="IPR050401">
    <property type="entry name" value="Cyclic_nucleotide_synthase"/>
</dbReference>
<dbReference type="SMART" id="SM00044">
    <property type="entry name" value="CYCc"/>
    <property type="match status" value="1"/>
</dbReference>
<reference evidence="10" key="1">
    <citation type="journal article" date="2021" name="Proc. Natl. Acad. Sci. U.S.A.">
        <title>Three genomes in the algal genus Volvox reveal the fate of a haploid sex-determining region after a transition to homothallism.</title>
        <authorList>
            <person name="Yamamoto K."/>
            <person name="Hamaji T."/>
            <person name="Kawai-Toyooka H."/>
            <person name="Matsuzaki R."/>
            <person name="Takahashi F."/>
            <person name="Nishimura Y."/>
            <person name="Kawachi M."/>
            <person name="Noguchi H."/>
            <person name="Minakuchi Y."/>
            <person name="Umen J.G."/>
            <person name="Toyoda A."/>
            <person name="Nozaki H."/>
        </authorList>
    </citation>
    <scope>NUCLEOTIDE SEQUENCE</scope>
    <source>
        <strain evidence="10">NIES-3786</strain>
    </source>
</reference>
<name>A0A8J4FN71_9CHLO</name>
<dbReference type="InterPro" id="IPR001054">
    <property type="entry name" value="A/G_cyclase"/>
</dbReference>
<comment type="caution">
    <text evidence="10">The sequence shown here is derived from an EMBL/GenBank/DDBJ whole genome shotgun (WGS) entry which is preliminary data.</text>
</comment>
<dbReference type="GO" id="GO:0005886">
    <property type="term" value="C:plasma membrane"/>
    <property type="evidence" value="ECO:0007669"/>
    <property type="project" value="TreeGrafter"/>
</dbReference>
<evidence type="ECO:0000256" key="5">
    <source>
        <dbReference type="ARBA" id="ARBA00023136"/>
    </source>
</evidence>
<dbReference type="PROSITE" id="PS50125">
    <property type="entry name" value="GUANYLATE_CYCLASE_2"/>
    <property type="match status" value="1"/>
</dbReference>
<evidence type="ECO:0000256" key="2">
    <source>
        <dbReference type="ARBA" id="ARBA00022692"/>
    </source>
</evidence>
<gene>
    <name evidence="10" type="ORF">Vretifemale_10030</name>
</gene>
<comment type="subcellular location">
    <subcellularLocation>
        <location evidence="1">Membrane</location>
    </subcellularLocation>
</comment>
<dbReference type="Pfam" id="PF00211">
    <property type="entry name" value="Guanylate_cyc"/>
    <property type="match status" value="1"/>
</dbReference>
<keyword evidence="3" id="KW-0547">Nucleotide-binding</keyword>
<dbReference type="GO" id="GO:0004383">
    <property type="term" value="F:guanylate cyclase activity"/>
    <property type="evidence" value="ECO:0007669"/>
    <property type="project" value="TreeGrafter"/>
</dbReference>
<evidence type="ECO:0000256" key="6">
    <source>
        <dbReference type="ARBA" id="ARBA00023239"/>
    </source>
</evidence>
<feature type="non-terminal residue" evidence="10">
    <location>
        <position position="1"/>
    </location>
</feature>
<dbReference type="PROSITE" id="PS00452">
    <property type="entry name" value="GUANYLATE_CYCLASE_1"/>
    <property type="match status" value="1"/>
</dbReference>
<evidence type="ECO:0000313" key="11">
    <source>
        <dbReference type="Proteomes" id="UP000747110"/>
    </source>
</evidence>
<dbReference type="GO" id="GO:0000166">
    <property type="term" value="F:nucleotide binding"/>
    <property type="evidence" value="ECO:0007669"/>
    <property type="project" value="UniProtKB-KW"/>
</dbReference>
<dbReference type="EMBL" id="BNCP01000019">
    <property type="protein sequence ID" value="GIL80720.1"/>
    <property type="molecule type" value="Genomic_DNA"/>
</dbReference>
<feature type="domain" description="Guanylate cyclase" evidence="9">
    <location>
        <begin position="260"/>
        <end position="402"/>
    </location>
</feature>
<evidence type="ECO:0000256" key="1">
    <source>
        <dbReference type="ARBA" id="ARBA00004370"/>
    </source>
</evidence>
<evidence type="ECO:0000256" key="3">
    <source>
        <dbReference type="ARBA" id="ARBA00022741"/>
    </source>
</evidence>